<evidence type="ECO:0000313" key="1">
    <source>
        <dbReference type="EMBL" id="GAG02758.1"/>
    </source>
</evidence>
<sequence>MTSIMLEDSKQQIIKKLIKDLKSKKESSRKQAVFKLGEMKAKESVPRLLKLLKSEKNDVIRRNTT</sequence>
<gene>
    <name evidence="1" type="ORF">S01H1_36220</name>
</gene>
<feature type="non-terminal residue" evidence="1">
    <location>
        <position position="65"/>
    </location>
</feature>
<dbReference type="Gene3D" id="1.25.10.10">
    <property type="entry name" value="Leucine-rich Repeat Variant"/>
    <property type="match status" value="1"/>
</dbReference>
<dbReference type="InterPro" id="IPR011989">
    <property type="entry name" value="ARM-like"/>
</dbReference>
<proteinExistence type="predicted"/>
<accession>X0UR41</accession>
<dbReference type="SUPFAM" id="SSF48371">
    <property type="entry name" value="ARM repeat"/>
    <property type="match status" value="1"/>
</dbReference>
<organism evidence="1">
    <name type="scientific">marine sediment metagenome</name>
    <dbReference type="NCBI Taxonomy" id="412755"/>
    <lineage>
        <taxon>unclassified sequences</taxon>
        <taxon>metagenomes</taxon>
        <taxon>ecological metagenomes</taxon>
    </lineage>
</organism>
<dbReference type="EMBL" id="BARS01022678">
    <property type="protein sequence ID" value="GAG02758.1"/>
    <property type="molecule type" value="Genomic_DNA"/>
</dbReference>
<protein>
    <recommendedName>
        <fullName evidence="2">HEAT repeat domain-containing protein</fullName>
    </recommendedName>
</protein>
<dbReference type="InterPro" id="IPR016024">
    <property type="entry name" value="ARM-type_fold"/>
</dbReference>
<reference evidence="1" key="1">
    <citation type="journal article" date="2014" name="Front. Microbiol.">
        <title>High frequency of phylogenetically diverse reductive dehalogenase-homologous genes in deep subseafloor sedimentary metagenomes.</title>
        <authorList>
            <person name="Kawai M."/>
            <person name="Futagami T."/>
            <person name="Toyoda A."/>
            <person name="Takaki Y."/>
            <person name="Nishi S."/>
            <person name="Hori S."/>
            <person name="Arai W."/>
            <person name="Tsubouchi T."/>
            <person name="Morono Y."/>
            <person name="Uchiyama I."/>
            <person name="Ito T."/>
            <person name="Fujiyama A."/>
            <person name="Inagaki F."/>
            <person name="Takami H."/>
        </authorList>
    </citation>
    <scope>NUCLEOTIDE SEQUENCE</scope>
    <source>
        <strain evidence="1">Expedition CK06-06</strain>
    </source>
</reference>
<evidence type="ECO:0008006" key="2">
    <source>
        <dbReference type="Google" id="ProtNLM"/>
    </source>
</evidence>
<comment type="caution">
    <text evidence="1">The sequence shown here is derived from an EMBL/GenBank/DDBJ whole genome shotgun (WGS) entry which is preliminary data.</text>
</comment>
<name>X0UR41_9ZZZZ</name>
<dbReference type="AlphaFoldDB" id="X0UR41"/>